<dbReference type="EMBL" id="BT149018">
    <property type="protein sequence ID" value="AFK48812.1"/>
    <property type="molecule type" value="mRNA"/>
</dbReference>
<sequence length="138" mass="15600">MMVPAQVKLLEKIVKLLYTHKPFSRIHSEGVTISWLCVMHTLQLENPFPPTRDTQLPRFSAILMLLLKYHGMVLNKNTPCCRKTSTGLLVGQLVVFLDLRDHTIVVLVLTKHLAVTLLTHITKPVFMPASTSVESMVK</sequence>
<reference evidence="1" key="1">
    <citation type="submission" date="2012-05" db="EMBL/GenBank/DDBJ databases">
        <authorList>
            <person name="Krishnakumar V."/>
            <person name="Cheung F."/>
            <person name="Xiao Y."/>
            <person name="Chan A."/>
            <person name="Moskal W.A."/>
            <person name="Town C.D."/>
        </authorList>
    </citation>
    <scope>NUCLEOTIDE SEQUENCE</scope>
</reference>
<organism evidence="1">
    <name type="scientific">Medicago truncatula</name>
    <name type="common">Barrel medic</name>
    <name type="synonym">Medicago tribuloides</name>
    <dbReference type="NCBI Taxonomy" id="3880"/>
    <lineage>
        <taxon>Eukaryota</taxon>
        <taxon>Viridiplantae</taxon>
        <taxon>Streptophyta</taxon>
        <taxon>Embryophyta</taxon>
        <taxon>Tracheophyta</taxon>
        <taxon>Spermatophyta</taxon>
        <taxon>Magnoliopsida</taxon>
        <taxon>eudicotyledons</taxon>
        <taxon>Gunneridae</taxon>
        <taxon>Pentapetalae</taxon>
        <taxon>rosids</taxon>
        <taxon>fabids</taxon>
        <taxon>Fabales</taxon>
        <taxon>Fabaceae</taxon>
        <taxon>Papilionoideae</taxon>
        <taxon>50 kb inversion clade</taxon>
        <taxon>NPAAA clade</taxon>
        <taxon>Hologalegina</taxon>
        <taxon>IRL clade</taxon>
        <taxon>Trifolieae</taxon>
        <taxon>Medicago</taxon>
    </lineage>
</organism>
<evidence type="ECO:0000313" key="1">
    <source>
        <dbReference type="EMBL" id="AFK48812.1"/>
    </source>
</evidence>
<proteinExistence type="evidence at transcript level"/>
<name>I3T8H0_MEDTR</name>
<dbReference type="AlphaFoldDB" id="I3T8H0"/>
<accession>I3T8H0</accession>
<protein>
    <submittedName>
        <fullName evidence="1">Uncharacterized protein</fullName>
    </submittedName>
</protein>